<dbReference type="Pfam" id="PF00702">
    <property type="entry name" value="Hydrolase"/>
    <property type="match status" value="1"/>
</dbReference>
<dbReference type="SUPFAM" id="SSF56784">
    <property type="entry name" value="HAD-like"/>
    <property type="match status" value="1"/>
</dbReference>
<accession>A0A1V9FVS9</accession>
<gene>
    <name evidence="4" type="ORF">A3860_27565</name>
</gene>
<keyword evidence="5" id="KW-1185">Reference proteome</keyword>
<comment type="caution">
    <text evidence="4">The sequence shown here is derived from an EMBL/GenBank/DDBJ whole genome shotgun (WGS) entry which is preliminary data.</text>
</comment>
<dbReference type="SFLD" id="SFLDG01129">
    <property type="entry name" value="C1.5:_HAD__Beta-PGM__Phosphata"/>
    <property type="match status" value="1"/>
</dbReference>
<dbReference type="GO" id="GO:0016787">
    <property type="term" value="F:hydrolase activity"/>
    <property type="evidence" value="ECO:0007669"/>
    <property type="project" value="UniProtKB-KW"/>
</dbReference>
<dbReference type="STRING" id="1703345.A3860_27565"/>
<keyword evidence="3" id="KW-0460">Magnesium</keyword>
<dbReference type="InterPro" id="IPR036412">
    <property type="entry name" value="HAD-like_sf"/>
</dbReference>
<protein>
    <recommendedName>
        <fullName evidence="6">Haloacid dehalogenase</fullName>
    </recommendedName>
</protein>
<dbReference type="AlphaFoldDB" id="A0A1V9FVS9"/>
<dbReference type="InterPro" id="IPR023214">
    <property type="entry name" value="HAD_sf"/>
</dbReference>
<evidence type="ECO:0000256" key="3">
    <source>
        <dbReference type="ARBA" id="ARBA00022842"/>
    </source>
</evidence>
<reference evidence="4 5" key="1">
    <citation type="submission" date="2016-03" db="EMBL/GenBank/DDBJ databases">
        <title>Niastella vici sp. nov., isolated from farmland soil.</title>
        <authorList>
            <person name="Chen L."/>
            <person name="Wang D."/>
            <person name="Yang S."/>
            <person name="Wang G."/>
        </authorList>
    </citation>
    <scope>NUCLEOTIDE SEQUENCE [LARGE SCALE GENOMIC DNA]</scope>
    <source>
        <strain evidence="4 5">DJ57</strain>
    </source>
</reference>
<evidence type="ECO:0000313" key="5">
    <source>
        <dbReference type="Proteomes" id="UP000192796"/>
    </source>
</evidence>
<dbReference type="PANTHER" id="PTHR46470:SF4">
    <property type="entry name" value="5-AMINO-6-(5-PHOSPHO-D-RIBITYLAMINO)URACIL PHOSPHATASE YIGB"/>
    <property type="match status" value="1"/>
</dbReference>
<organism evidence="4 5">
    <name type="scientific">Niastella vici</name>
    <dbReference type="NCBI Taxonomy" id="1703345"/>
    <lineage>
        <taxon>Bacteria</taxon>
        <taxon>Pseudomonadati</taxon>
        <taxon>Bacteroidota</taxon>
        <taxon>Chitinophagia</taxon>
        <taxon>Chitinophagales</taxon>
        <taxon>Chitinophagaceae</taxon>
        <taxon>Niastella</taxon>
    </lineage>
</organism>
<dbReference type="InterPro" id="IPR051400">
    <property type="entry name" value="HAD-like_hydrolase"/>
</dbReference>
<dbReference type="Gene3D" id="3.40.50.1000">
    <property type="entry name" value="HAD superfamily/HAD-like"/>
    <property type="match status" value="1"/>
</dbReference>
<dbReference type="GO" id="GO:0044281">
    <property type="term" value="P:small molecule metabolic process"/>
    <property type="evidence" value="ECO:0007669"/>
    <property type="project" value="UniProtKB-ARBA"/>
</dbReference>
<dbReference type="PANTHER" id="PTHR46470">
    <property type="entry name" value="N-ACYLNEURAMINATE-9-PHOSPHATASE"/>
    <property type="match status" value="1"/>
</dbReference>
<evidence type="ECO:0000313" key="4">
    <source>
        <dbReference type="EMBL" id="OQP62455.1"/>
    </source>
</evidence>
<dbReference type="InterPro" id="IPR006439">
    <property type="entry name" value="HAD-SF_hydro_IA"/>
</dbReference>
<dbReference type="OrthoDB" id="9809962at2"/>
<dbReference type="SFLD" id="SFLDS00003">
    <property type="entry name" value="Haloacid_Dehalogenase"/>
    <property type="match status" value="1"/>
</dbReference>
<evidence type="ECO:0008006" key="6">
    <source>
        <dbReference type="Google" id="ProtNLM"/>
    </source>
</evidence>
<comment type="cofactor">
    <cofactor evidence="1">
        <name>Mg(2+)</name>
        <dbReference type="ChEBI" id="CHEBI:18420"/>
    </cofactor>
</comment>
<dbReference type="RefSeq" id="WP_081148794.1">
    <property type="nucleotide sequence ID" value="NZ_LVYD01000050.1"/>
</dbReference>
<evidence type="ECO:0000256" key="2">
    <source>
        <dbReference type="ARBA" id="ARBA00022801"/>
    </source>
</evidence>
<proteinExistence type="predicted"/>
<sequence>MLTTSINTLIFDLDNTLIDRNAAMRLAVHDLLKIWGYRDPQLKTAVKESIAYDNWGYTDRAVFCSWFLHTYAKGDFRSKMTPAALLTALQVMMAQRLQPDPSLNGSLHFLSTQFQLVLASNGGGNIQRAKLSRAGLEPFFQPKAIFISGEMKYEKPNPAFFQKIIEQLKLDPSSTMVIGDNLIHDVMAPALCGMLTCWVSHGRENEAGIRPNKVIKNITEISRWSRLLT</sequence>
<dbReference type="NCBIfam" id="TIGR01549">
    <property type="entry name" value="HAD-SF-IA-v1"/>
    <property type="match status" value="1"/>
</dbReference>
<name>A0A1V9FVS9_9BACT</name>
<dbReference type="Proteomes" id="UP000192796">
    <property type="component" value="Unassembled WGS sequence"/>
</dbReference>
<dbReference type="EMBL" id="LVYD01000050">
    <property type="protein sequence ID" value="OQP62455.1"/>
    <property type="molecule type" value="Genomic_DNA"/>
</dbReference>
<evidence type="ECO:0000256" key="1">
    <source>
        <dbReference type="ARBA" id="ARBA00001946"/>
    </source>
</evidence>
<keyword evidence="2" id="KW-0378">Hydrolase</keyword>
<dbReference type="Gene3D" id="1.20.120.710">
    <property type="entry name" value="Haloacid dehalogenase hydrolase-like domain"/>
    <property type="match status" value="1"/>
</dbReference>